<comment type="caution">
    <text evidence="1">The sequence shown here is derived from an EMBL/GenBank/DDBJ whole genome shotgun (WGS) entry which is preliminary data.</text>
</comment>
<reference evidence="1 2" key="1">
    <citation type="journal article" date="2022" name="Front. Cell. Infect. Microbiol.">
        <title>The Genomes of Two Strains of Taenia crassiceps the Animal Model for the Study of Human Cysticercosis.</title>
        <authorList>
            <person name="Bobes R.J."/>
            <person name="Estrada K."/>
            <person name="Rios-Valencia D.G."/>
            <person name="Calderon-Gallegos A."/>
            <person name="de la Torre P."/>
            <person name="Carrero J.C."/>
            <person name="Sanchez-Flores A."/>
            <person name="Laclette J.P."/>
        </authorList>
    </citation>
    <scope>NUCLEOTIDE SEQUENCE [LARGE SCALE GENOMIC DNA]</scope>
    <source>
        <strain evidence="1">WFUcys</strain>
    </source>
</reference>
<gene>
    <name evidence="1" type="ORF">TcWFU_003330</name>
</gene>
<evidence type="ECO:0008006" key="3">
    <source>
        <dbReference type="Google" id="ProtNLM"/>
    </source>
</evidence>
<name>A0ABR4Q9B1_9CEST</name>
<dbReference type="Proteomes" id="UP001651158">
    <property type="component" value="Unassembled WGS sequence"/>
</dbReference>
<keyword evidence="2" id="KW-1185">Reference proteome</keyword>
<evidence type="ECO:0000313" key="1">
    <source>
        <dbReference type="EMBL" id="KAL5106136.1"/>
    </source>
</evidence>
<sequence length="148" mass="16064">MIGCAWRWCTLVHQSAVFFSRTQELLGSAAEAKAEAGAEAGAVAKAEEEESLQNSTKKGSWTRAMNISSSAFILQMPRLPGNVNRPSGRLKITRTTRRAHLTCQRTLPLALVPKEAAKLCIIIVCQTAVVFASAQNGHTTKLSNEKCH</sequence>
<protein>
    <recommendedName>
        <fullName evidence="3">Secreted protein</fullName>
    </recommendedName>
</protein>
<proteinExistence type="predicted"/>
<organism evidence="1 2">
    <name type="scientific">Taenia crassiceps</name>
    <dbReference type="NCBI Taxonomy" id="6207"/>
    <lineage>
        <taxon>Eukaryota</taxon>
        <taxon>Metazoa</taxon>
        <taxon>Spiralia</taxon>
        <taxon>Lophotrochozoa</taxon>
        <taxon>Platyhelminthes</taxon>
        <taxon>Cestoda</taxon>
        <taxon>Eucestoda</taxon>
        <taxon>Cyclophyllidea</taxon>
        <taxon>Taeniidae</taxon>
        <taxon>Taenia</taxon>
    </lineage>
</organism>
<accession>A0ABR4Q9B1</accession>
<dbReference type="EMBL" id="JAKROA010000006">
    <property type="protein sequence ID" value="KAL5106136.1"/>
    <property type="molecule type" value="Genomic_DNA"/>
</dbReference>
<evidence type="ECO:0000313" key="2">
    <source>
        <dbReference type="Proteomes" id="UP001651158"/>
    </source>
</evidence>